<dbReference type="Pfam" id="PF13060">
    <property type="entry name" value="DUF3921"/>
    <property type="match status" value="1"/>
</dbReference>
<dbReference type="RefSeq" id="WP_034636778.1">
    <property type="nucleotide sequence ID" value="NZ_CBCSJC010000004.1"/>
</dbReference>
<evidence type="ECO:0000313" key="2">
    <source>
        <dbReference type="Proteomes" id="UP000027822"/>
    </source>
</evidence>
<protein>
    <submittedName>
        <fullName evidence="1">Uncharacterized protein</fullName>
    </submittedName>
</protein>
<proteinExistence type="predicted"/>
<keyword evidence="2" id="KW-1185">Reference proteome</keyword>
<dbReference type="AlphaFoldDB" id="A0A073KE50"/>
<dbReference type="OrthoDB" id="2886479at2"/>
<organism evidence="1 2">
    <name type="scientific">Bacillus manliponensis</name>
    <dbReference type="NCBI Taxonomy" id="574376"/>
    <lineage>
        <taxon>Bacteria</taxon>
        <taxon>Bacillati</taxon>
        <taxon>Bacillota</taxon>
        <taxon>Bacilli</taxon>
        <taxon>Bacillales</taxon>
        <taxon>Bacillaceae</taxon>
        <taxon>Bacillus</taxon>
        <taxon>Bacillus cereus group</taxon>
    </lineage>
</organism>
<dbReference type="InterPro" id="IPR025036">
    <property type="entry name" value="DUF3921"/>
</dbReference>
<dbReference type="EMBL" id="JOTN01000003">
    <property type="protein sequence ID" value="KEK20578.1"/>
    <property type="molecule type" value="Genomic_DNA"/>
</dbReference>
<gene>
    <name evidence="1" type="ORF">BAMA_14280</name>
</gene>
<evidence type="ECO:0000313" key="1">
    <source>
        <dbReference type="EMBL" id="KEK20578.1"/>
    </source>
</evidence>
<comment type="caution">
    <text evidence="1">The sequence shown here is derived from an EMBL/GenBank/DDBJ whole genome shotgun (WGS) entry which is preliminary data.</text>
</comment>
<dbReference type="Proteomes" id="UP000027822">
    <property type="component" value="Unassembled WGS sequence"/>
</dbReference>
<name>A0A073KE50_9BACI</name>
<accession>A0A073KE50</accession>
<reference evidence="1 2" key="1">
    <citation type="submission" date="2014-06" db="EMBL/GenBank/DDBJ databases">
        <title>Draft genome sequence of Bacillus manliponensis JCM 15802 (MCCC 1A00708).</title>
        <authorList>
            <person name="Lai Q."/>
            <person name="Liu Y."/>
            <person name="Shao Z."/>
        </authorList>
    </citation>
    <scope>NUCLEOTIDE SEQUENCE [LARGE SCALE GENOMIC DNA]</scope>
    <source>
        <strain evidence="1 2">JCM 15802</strain>
    </source>
</reference>
<sequence>MDGSQFAMIQKAIHRTSDELEKEMINQGIAAEGIERAQDEYLSALSYDTLIDKRYLQSLIR</sequence>
<dbReference type="STRING" id="574376.BAMA_14280"/>